<dbReference type="InterPro" id="IPR050596">
    <property type="entry name" value="AspAT/PAT-like"/>
</dbReference>
<evidence type="ECO:0000313" key="8">
    <source>
        <dbReference type="Proteomes" id="UP000642468"/>
    </source>
</evidence>
<name>A0ABR8JLV8_9BACT</name>
<keyword evidence="3 7" id="KW-0032">Aminotransferase</keyword>
<dbReference type="GO" id="GO:0008483">
    <property type="term" value="F:transaminase activity"/>
    <property type="evidence" value="ECO:0007669"/>
    <property type="project" value="UniProtKB-KW"/>
</dbReference>
<dbReference type="Gene3D" id="3.90.1150.10">
    <property type="entry name" value="Aspartate Aminotransferase, domain 1"/>
    <property type="match status" value="1"/>
</dbReference>
<feature type="domain" description="Aminotransferase class I/classII large" evidence="6">
    <location>
        <begin position="4"/>
        <end position="355"/>
    </location>
</feature>
<comment type="caution">
    <text evidence="7">The sequence shown here is derived from an EMBL/GenBank/DDBJ whole genome shotgun (WGS) entry which is preliminary data.</text>
</comment>
<evidence type="ECO:0000256" key="3">
    <source>
        <dbReference type="ARBA" id="ARBA00022576"/>
    </source>
</evidence>
<comment type="similarity">
    <text evidence="2">Belongs to the class-I pyridoxal-phosphate-dependent aminotransferase family.</text>
</comment>
<dbReference type="CDD" id="cd00609">
    <property type="entry name" value="AAT_like"/>
    <property type="match status" value="1"/>
</dbReference>
<evidence type="ECO:0000313" key="7">
    <source>
        <dbReference type="EMBL" id="MBD2716380.1"/>
    </source>
</evidence>
<dbReference type="PANTHER" id="PTHR46383:SF1">
    <property type="entry name" value="ASPARTATE AMINOTRANSFERASE"/>
    <property type="match status" value="1"/>
</dbReference>
<dbReference type="EMBL" id="JACWZZ010000003">
    <property type="protein sequence ID" value="MBD2716380.1"/>
    <property type="molecule type" value="Genomic_DNA"/>
</dbReference>
<evidence type="ECO:0000259" key="6">
    <source>
        <dbReference type="Pfam" id="PF00155"/>
    </source>
</evidence>
<organism evidence="7 8">
    <name type="scientific">Hymenobacter duratus</name>
    <dbReference type="NCBI Taxonomy" id="2771356"/>
    <lineage>
        <taxon>Bacteria</taxon>
        <taxon>Pseudomonadati</taxon>
        <taxon>Bacteroidota</taxon>
        <taxon>Cytophagia</taxon>
        <taxon>Cytophagales</taxon>
        <taxon>Hymenobacteraceae</taxon>
        <taxon>Hymenobacter</taxon>
    </lineage>
</organism>
<protein>
    <submittedName>
        <fullName evidence="7">Aminotransferase class I/II-fold pyridoxal phosphate-dependent enzyme</fullName>
    </submittedName>
</protein>
<dbReference type="InterPro" id="IPR004839">
    <property type="entry name" value="Aminotransferase_I/II_large"/>
</dbReference>
<dbReference type="PANTHER" id="PTHR46383">
    <property type="entry name" value="ASPARTATE AMINOTRANSFERASE"/>
    <property type="match status" value="1"/>
</dbReference>
<sequence>MTPISLASGYGNFATPPAVLVRLNQHLAAPPLPLSPTSGLPELRDALRLRYSGLRTDEKATHEIVVTPGTKAALFLALSAVLRPGDEVLLLTPNWFGFAELVKQAGGLLRELPLSPADNYALRPEAVRAALTPRTRVLLFSNPNNPTGRLYTRPELEALLAVTAQFPELFVLADEIYDGIRFEAEEVPSFLSCSDAPRHIVVNGFSKSHALAGWNIGYLAAPRSVAEACTARLFATGGAVAVLSQLAALETVENPVISAALCQQLAPNRQLMLDFLATLPGALPHIPLGTYYAFPDLRAYLQPHLPLPEAATDLVGRLLSAGVEVVDGTSCGAPGFVRMSYAVASEDLQEALRRLATVLR</sequence>
<evidence type="ECO:0000256" key="2">
    <source>
        <dbReference type="ARBA" id="ARBA00007441"/>
    </source>
</evidence>
<evidence type="ECO:0000256" key="5">
    <source>
        <dbReference type="ARBA" id="ARBA00022898"/>
    </source>
</evidence>
<keyword evidence="4" id="KW-0808">Transferase</keyword>
<keyword evidence="8" id="KW-1185">Reference proteome</keyword>
<accession>A0ABR8JLV8</accession>
<evidence type="ECO:0000256" key="4">
    <source>
        <dbReference type="ARBA" id="ARBA00022679"/>
    </source>
</evidence>
<evidence type="ECO:0000256" key="1">
    <source>
        <dbReference type="ARBA" id="ARBA00001933"/>
    </source>
</evidence>
<dbReference type="Proteomes" id="UP000642468">
    <property type="component" value="Unassembled WGS sequence"/>
</dbReference>
<comment type="cofactor">
    <cofactor evidence="1">
        <name>pyridoxal 5'-phosphate</name>
        <dbReference type="ChEBI" id="CHEBI:597326"/>
    </cofactor>
</comment>
<dbReference type="Pfam" id="PF00155">
    <property type="entry name" value="Aminotran_1_2"/>
    <property type="match status" value="1"/>
</dbReference>
<proteinExistence type="inferred from homology"/>
<dbReference type="InterPro" id="IPR015421">
    <property type="entry name" value="PyrdxlP-dep_Trfase_major"/>
</dbReference>
<dbReference type="InterPro" id="IPR015424">
    <property type="entry name" value="PyrdxlP-dep_Trfase"/>
</dbReference>
<dbReference type="InterPro" id="IPR015422">
    <property type="entry name" value="PyrdxlP-dep_Trfase_small"/>
</dbReference>
<dbReference type="RefSeq" id="WP_190785338.1">
    <property type="nucleotide sequence ID" value="NZ_JACWZZ010000003.1"/>
</dbReference>
<dbReference type="Gene3D" id="3.40.640.10">
    <property type="entry name" value="Type I PLP-dependent aspartate aminotransferase-like (Major domain)"/>
    <property type="match status" value="1"/>
</dbReference>
<reference evidence="7 8" key="1">
    <citation type="submission" date="2020-09" db="EMBL/GenBank/DDBJ databases">
        <authorList>
            <person name="Kim M.K."/>
        </authorList>
    </citation>
    <scope>NUCLEOTIDE SEQUENCE [LARGE SCALE GENOMIC DNA]</scope>
    <source>
        <strain evidence="7 8">BT646</strain>
    </source>
</reference>
<dbReference type="SUPFAM" id="SSF53383">
    <property type="entry name" value="PLP-dependent transferases"/>
    <property type="match status" value="1"/>
</dbReference>
<gene>
    <name evidence="7" type="ORF">IC231_15155</name>
</gene>
<keyword evidence="5" id="KW-0663">Pyridoxal phosphate</keyword>